<sequence>TPTVEHYTCVIDMLGRAGLLKEAYGLISEMPIEANSVMWRAFLAACRVHGNGKMAEIAVRKVVELEPEHCGSYVLMSNVYGATGRYEEVLDLRDNMRQQNVKKTLGCSWIEFRDGVHVFGTSDRAHPAEGLIYNELRSLYMTMGLSQTT</sequence>
<comment type="caution">
    <text evidence="2">The sequence shown here is derived from an EMBL/GenBank/DDBJ whole genome shotgun (WGS) entry which is preliminary data.</text>
</comment>
<reference evidence="2" key="1">
    <citation type="journal article" date="2019" name="Sci. Rep.">
        <title>Draft genome of Tanacetum cinerariifolium, the natural source of mosquito coil.</title>
        <authorList>
            <person name="Yamashiro T."/>
            <person name="Shiraishi A."/>
            <person name="Satake H."/>
            <person name="Nakayama K."/>
        </authorList>
    </citation>
    <scope>NUCLEOTIDE SEQUENCE</scope>
</reference>
<dbReference type="GO" id="GO:0009451">
    <property type="term" value="P:RNA modification"/>
    <property type="evidence" value="ECO:0007669"/>
    <property type="project" value="InterPro"/>
</dbReference>
<dbReference type="InterPro" id="IPR046960">
    <property type="entry name" value="PPR_At4g14850-like_plant"/>
</dbReference>
<keyword evidence="1" id="KW-0677">Repeat</keyword>
<protein>
    <submittedName>
        <fullName evidence="2">Pentatricopeptide repeat-containing protein At3g14730</fullName>
    </submittedName>
</protein>
<evidence type="ECO:0000313" key="2">
    <source>
        <dbReference type="EMBL" id="GFD12861.1"/>
    </source>
</evidence>
<dbReference type="AlphaFoldDB" id="A0A699TTD4"/>
<dbReference type="GO" id="GO:0003723">
    <property type="term" value="F:RNA binding"/>
    <property type="evidence" value="ECO:0007669"/>
    <property type="project" value="InterPro"/>
</dbReference>
<feature type="non-terminal residue" evidence="2">
    <location>
        <position position="1"/>
    </location>
</feature>
<dbReference type="InterPro" id="IPR011990">
    <property type="entry name" value="TPR-like_helical_dom_sf"/>
</dbReference>
<dbReference type="PANTHER" id="PTHR47926">
    <property type="entry name" value="PENTATRICOPEPTIDE REPEAT-CONTAINING PROTEIN"/>
    <property type="match status" value="1"/>
</dbReference>
<proteinExistence type="predicted"/>
<dbReference type="EMBL" id="BKCJ011268552">
    <property type="protein sequence ID" value="GFD12861.1"/>
    <property type="molecule type" value="Genomic_DNA"/>
</dbReference>
<gene>
    <name evidence="2" type="ORF">Tci_884830</name>
</gene>
<dbReference type="InterPro" id="IPR002885">
    <property type="entry name" value="PPR_rpt"/>
</dbReference>
<name>A0A699TTD4_TANCI</name>
<dbReference type="Pfam" id="PF12854">
    <property type="entry name" value="PPR_1"/>
    <property type="match status" value="1"/>
</dbReference>
<dbReference type="InterPro" id="IPR046848">
    <property type="entry name" value="E_motif"/>
</dbReference>
<dbReference type="NCBIfam" id="TIGR00756">
    <property type="entry name" value="PPR"/>
    <property type="match status" value="1"/>
</dbReference>
<dbReference type="Gene3D" id="1.25.40.10">
    <property type="entry name" value="Tetratricopeptide repeat domain"/>
    <property type="match status" value="1"/>
</dbReference>
<evidence type="ECO:0000256" key="1">
    <source>
        <dbReference type="ARBA" id="ARBA00022737"/>
    </source>
</evidence>
<dbReference type="Pfam" id="PF20431">
    <property type="entry name" value="E_motif"/>
    <property type="match status" value="1"/>
</dbReference>
<accession>A0A699TTD4</accession>
<organism evidence="2">
    <name type="scientific">Tanacetum cinerariifolium</name>
    <name type="common">Dalmatian daisy</name>
    <name type="synonym">Chrysanthemum cinerariifolium</name>
    <dbReference type="NCBI Taxonomy" id="118510"/>
    <lineage>
        <taxon>Eukaryota</taxon>
        <taxon>Viridiplantae</taxon>
        <taxon>Streptophyta</taxon>
        <taxon>Embryophyta</taxon>
        <taxon>Tracheophyta</taxon>
        <taxon>Spermatophyta</taxon>
        <taxon>Magnoliopsida</taxon>
        <taxon>eudicotyledons</taxon>
        <taxon>Gunneridae</taxon>
        <taxon>Pentapetalae</taxon>
        <taxon>asterids</taxon>
        <taxon>campanulids</taxon>
        <taxon>Asterales</taxon>
        <taxon>Asteraceae</taxon>
        <taxon>Asteroideae</taxon>
        <taxon>Anthemideae</taxon>
        <taxon>Anthemidinae</taxon>
        <taxon>Tanacetum</taxon>
    </lineage>
</organism>